<organism evidence="2 3">
    <name type="scientific">Fusarium ambrosium</name>
    <dbReference type="NCBI Taxonomy" id="131363"/>
    <lineage>
        <taxon>Eukaryota</taxon>
        <taxon>Fungi</taxon>
        <taxon>Dikarya</taxon>
        <taxon>Ascomycota</taxon>
        <taxon>Pezizomycotina</taxon>
        <taxon>Sordariomycetes</taxon>
        <taxon>Hypocreomycetidae</taxon>
        <taxon>Hypocreales</taxon>
        <taxon>Nectriaceae</taxon>
        <taxon>Fusarium</taxon>
        <taxon>Fusarium solani species complex</taxon>
    </lineage>
</organism>
<protein>
    <submittedName>
        <fullName evidence="2">Uncharacterized protein</fullName>
    </submittedName>
</protein>
<evidence type="ECO:0000256" key="1">
    <source>
        <dbReference type="SAM" id="MobiDB-lite"/>
    </source>
</evidence>
<name>A0A428U4B9_9HYPO</name>
<evidence type="ECO:0000313" key="3">
    <source>
        <dbReference type="Proteomes" id="UP000288429"/>
    </source>
</evidence>
<proteinExistence type="predicted"/>
<evidence type="ECO:0000313" key="2">
    <source>
        <dbReference type="EMBL" id="RSM09066.1"/>
    </source>
</evidence>
<feature type="region of interest" description="Disordered" evidence="1">
    <location>
        <begin position="1"/>
        <end position="32"/>
    </location>
</feature>
<dbReference type="Proteomes" id="UP000288429">
    <property type="component" value="Unassembled WGS sequence"/>
</dbReference>
<dbReference type="EMBL" id="NIZV01000099">
    <property type="protein sequence ID" value="RSM09066.1"/>
    <property type="molecule type" value="Genomic_DNA"/>
</dbReference>
<feature type="compositionally biased region" description="Basic and acidic residues" evidence="1">
    <location>
        <begin position="14"/>
        <end position="27"/>
    </location>
</feature>
<accession>A0A428U4B9</accession>
<comment type="caution">
    <text evidence="2">The sequence shown here is derived from an EMBL/GenBank/DDBJ whole genome shotgun (WGS) entry which is preliminary data.</text>
</comment>
<sequence>MLISANGFGRTLGRRNDLAATPRRDGESLNGDLIYDAASPTHSPLASSTLVQAAFKPYKHQTLLRIIPRDRDEIQRYLRDYRELSTVAVPISITTARTTSDADEGYVH</sequence>
<dbReference type="AlphaFoldDB" id="A0A428U4B9"/>
<gene>
    <name evidence="2" type="ORF">CDV31_007833</name>
</gene>
<keyword evidence="3" id="KW-1185">Reference proteome</keyword>
<reference evidence="2 3" key="1">
    <citation type="submission" date="2017-06" db="EMBL/GenBank/DDBJ databases">
        <title>Cmopartive genomic analysis of Ambrosia Fusariam Clade fungi.</title>
        <authorList>
            <person name="Stajich J.E."/>
            <person name="Carrillo J."/>
            <person name="Kijimoto T."/>
            <person name="Eskalen A."/>
            <person name="O'Donnell K."/>
            <person name="Kasson M."/>
        </authorList>
    </citation>
    <scope>NUCLEOTIDE SEQUENCE [LARGE SCALE GENOMIC DNA]</scope>
    <source>
        <strain evidence="2 3">NRRL 20438</strain>
    </source>
</reference>